<dbReference type="AlphaFoldDB" id="A0A0E9UHW5"/>
<proteinExistence type="predicted"/>
<reference evidence="1" key="1">
    <citation type="submission" date="2014-11" db="EMBL/GenBank/DDBJ databases">
        <authorList>
            <person name="Amaro Gonzalez C."/>
        </authorList>
    </citation>
    <scope>NUCLEOTIDE SEQUENCE</scope>
</reference>
<sequence>MAADSSAAAKSSSLRPWHCFLGNVKLSRLN</sequence>
<reference evidence="1" key="2">
    <citation type="journal article" date="2015" name="Fish Shellfish Immunol.">
        <title>Early steps in the European eel (Anguilla anguilla)-Vibrio vulnificus interaction in the gills: Role of the RtxA13 toxin.</title>
        <authorList>
            <person name="Callol A."/>
            <person name="Pajuelo D."/>
            <person name="Ebbesson L."/>
            <person name="Teles M."/>
            <person name="MacKenzie S."/>
            <person name="Amaro C."/>
        </authorList>
    </citation>
    <scope>NUCLEOTIDE SEQUENCE</scope>
</reference>
<name>A0A0E9UHW5_ANGAN</name>
<accession>A0A0E9UHW5</accession>
<protein>
    <submittedName>
        <fullName evidence="1">Uncharacterized protein</fullName>
    </submittedName>
</protein>
<organism evidence="1">
    <name type="scientific">Anguilla anguilla</name>
    <name type="common">European freshwater eel</name>
    <name type="synonym">Muraena anguilla</name>
    <dbReference type="NCBI Taxonomy" id="7936"/>
    <lineage>
        <taxon>Eukaryota</taxon>
        <taxon>Metazoa</taxon>
        <taxon>Chordata</taxon>
        <taxon>Craniata</taxon>
        <taxon>Vertebrata</taxon>
        <taxon>Euteleostomi</taxon>
        <taxon>Actinopterygii</taxon>
        <taxon>Neopterygii</taxon>
        <taxon>Teleostei</taxon>
        <taxon>Anguilliformes</taxon>
        <taxon>Anguillidae</taxon>
        <taxon>Anguilla</taxon>
    </lineage>
</organism>
<evidence type="ECO:0000313" key="1">
    <source>
        <dbReference type="EMBL" id="JAH64840.1"/>
    </source>
</evidence>
<dbReference type="EMBL" id="GBXM01043737">
    <property type="protein sequence ID" value="JAH64840.1"/>
    <property type="molecule type" value="Transcribed_RNA"/>
</dbReference>